<keyword evidence="5 6" id="KW-0472">Membrane</keyword>
<protein>
    <submittedName>
        <fullName evidence="7">LysE family translocator</fullName>
    </submittedName>
</protein>
<sequence>MSLTLLTGFLLVMLLTYVVPGPDFAIVLRYATRSRRAGRLAAAGVLTGVCLHATAAALGLSALLAKSATAFMVVKVVGAAYLLFLGAQALWSSRRGAPRSAPAPVEDGTRDRRAFVQGFLTNASNPKAMLFFVSLLPQFISDGMPVLPQTLLLGLITVAFGIVWWGLFVVLADRIRGFLGRPAVRRVLDRVTGVAFIGLGIRLLRTPAAAAT</sequence>
<dbReference type="InterPro" id="IPR001123">
    <property type="entry name" value="LeuE-type"/>
</dbReference>
<dbReference type="PANTHER" id="PTHR30086">
    <property type="entry name" value="ARGININE EXPORTER PROTEIN ARGO"/>
    <property type="match status" value="1"/>
</dbReference>
<dbReference type="Pfam" id="PF01810">
    <property type="entry name" value="LysE"/>
    <property type="match status" value="1"/>
</dbReference>
<comment type="caution">
    <text evidence="7">The sequence shown here is derived from an EMBL/GenBank/DDBJ whole genome shotgun (WGS) entry which is preliminary data.</text>
</comment>
<accession>A0ABN1D132</accession>
<feature type="transmembrane region" description="Helical" evidence="6">
    <location>
        <begin position="119"/>
        <end position="140"/>
    </location>
</feature>
<dbReference type="PANTHER" id="PTHR30086:SF20">
    <property type="entry name" value="ARGININE EXPORTER PROTEIN ARGO-RELATED"/>
    <property type="match status" value="1"/>
</dbReference>
<proteinExistence type="predicted"/>
<feature type="transmembrane region" description="Helical" evidence="6">
    <location>
        <begin position="152"/>
        <end position="172"/>
    </location>
</feature>
<evidence type="ECO:0000256" key="4">
    <source>
        <dbReference type="ARBA" id="ARBA00022989"/>
    </source>
</evidence>
<evidence type="ECO:0000313" key="7">
    <source>
        <dbReference type="EMBL" id="GAA0531426.1"/>
    </source>
</evidence>
<reference evidence="7 8" key="1">
    <citation type="journal article" date="2019" name="Int. J. Syst. Evol. Microbiol.">
        <title>The Global Catalogue of Microorganisms (GCM) 10K type strain sequencing project: providing services to taxonomists for standard genome sequencing and annotation.</title>
        <authorList>
            <consortium name="The Broad Institute Genomics Platform"/>
            <consortium name="The Broad Institute Genome Sequencing Center for Infectious Disease"/>
            <person name="Wu L."/>
            <person name="Ma J."/>
        </authorList>
    </citation>
    <scope>NUCLEOTIDE SEQUENCE [LARGE SCALE GENOMIC DNA]</scope>
    <source>
        <strain evidence="7 8">JCM 10303</strain>
    </source>
</reference>
<evidence type="ECO:0000313" key="8">
    <source>
        <dbReference type="Proteomes" id="UP001500729"/>
    </source>
</evidence>
<dbReference type="RefSeq" id="WP_011875288.1">
    <property type="nucleotide sequence ID" value="NZ_BAAAGS010000020.1"/>
</dbReference>
<dbReference type="PIRSF" id="PIRSF006324">
    <property type="entry name" value="LeuE"/>
    <property type="match status" value="1"/>
</dbReference>
<evidence type="ECO:0000256" key="6">
    <source>
        <dbReference type="SAM" id="Phobius"/>
    </source>
</evidence>
<dbReference type="EMBL" id="BAAAGS010000020">
    <property type="protein sequence ID" value="GAA0531426.1"/>
    <property type="molecule type" value="Genomic_DNA"/>
</dbReference>
<dbReference type="Proteomes" id="UP001500729">
    <property type="component" value="Unassembled WGS sequence"/>
</dbReference>
<gene>
    <name evidence="7" type="ORF">GCM10009533_33240</name>
</gene>
<feature type="transmembrane region" description="Helical" evidence="6">
    <location>
        <begin position="6"/>
        <end position="28"/>
    </location>
</feature>
<evidence type="ECO:0000256" key="3">
    <source>
        <dbReference type="ARBA" id="ARBA00022692"/>
    </source>
</evidence>
<evidence type="ECO:0000256" key="5">
    <source>
        <dbReference type="ARBA" id="ARBA00023136"/>
    </source>
</evidence>
<evidence type="ECO:0000256" key="1">
    <source>
        <dbReference type="ARBA" id="ARBA00004651"/>
    </source>
</evidence>
<organism evidence="7 8">
    <name type="scientific">Saccharopolyspora erythraea</name>
    <name type="common">Streptomyces erythraeus</name>
    <dbReference type="NCBI Taxonomy" id="1836"/>
    <lineage>
        <taxon>Bacteria</taxon>
        <taxon>Bacillati</taxon>
        <taxon>Actinomycetota</taxon>
        <taxon>Actinomycetes</taxon>
        <taxon>Pseudonocardiales</taxon>
        <taxon>Pseudonocardiaceae</taxon>
        <taxon>Saccharopolyspora</taxon>
    </lineage>
</organism>
<keyword evidence="2" id="KW-1003">Cell membrane</keyword>
<keyword evidence="3 6" id="KW-0812">Transmembrane</keyword>
<keyword evidence="4 6" id="KW-1133">Transmembrane helix</keyword>
<name>A0ABN1D132_SACER</name>
<comment type="subcellular location">
    <subcellularLocation>
        <location evidence="1">Cell membrane</location>
        <topology evidence="1">Multi-pass membrane protein</topology>
    </subcellularLocation>
</comment>
<feature type="transmembrane region" description="Helical" evidence="6">
    <location>
        <begin position="40"/>
        <end position="64"/>
    </location>
</feature>
<keyword evidence="8" id="KW-1185">Reference proteome</keyword>
<evidence type="ECO:0000256" key="2">
    <source>
        <dbReference type="ARBA" id="ARBA00022475"/>
    </source>
</evidence>
<feature type="transmembrane region" description="Helical" evidence="6">
    <location>
        <begin position="70"/>
        <end position="91"/>
    </location>
</feature>